<dbReference type="Pfam" id="PF21848">
    <property type="entry name" value="DUF6907"/>
    <property type="match status" value="1"/>
</dbReference>
<sequence length="345" mass="36735">MTILPETADTACLGPEGLHAIATDIIGTTFATPDQAAALHQIAELLAATDDPAAAVEQVLQQTRRCRAYGWCTVTGPHELHRSGTIEYPTPEAPGASILDGTLMHEDGDPQPPMVGFLDADLTPAETRRRCAEIRAHVAQVELLADLIDPDAVEPAAETAAVTAPGARGTLRAELYTSDHEDPAERWTKVTLWADASLDAEMTLDEVDLYLADLDQFAVRVRSLRQALAAELTAPAQTEPAAHPAGAPWCTDHVAEGDNGEPVHQGTPFAVPAPADARPGLAELVAGQLVHDEAFATPTVFLRLGDGDEIGITRRAEARLLADRFQDFARQLRSTTAFLADGTQA</sequence>
<evidence type="ECO:0000313" key="2">
    <source>
        <dbReference type="Proteomes" id="UP001499884"/>
    </source>
</evidence>
<gene>
    <name evidence="1" type="ORF">GCM10023082_26960</name>
</gene>
<dbReference type="RefSeq" id="WP_345645835.1">
    <property type="nucleotide sequence ID" value="NZ_BAABEP010000014.1"/>
</dbReference>
<protein>
    <recommendedName>
        <fullName evidence="3">DUF222 domain-containing protein</fullName>
    </recommendedName>
</protein>
<name>A0ABP7EY47_9ACTN</name>
<dbReference type="Proteomes" id="UP001499884">
    <property type="component" value="Unassembled WGS sequence"/>
</dbReference>
<evidence type="ECO:0000313" key="1">
    <source>
        <dbReference type="EMBL" id="GAA3727592.1"/>
    </source>
</evidence>
<dbReference type="EMBL" id="BAABEP010000014">
    <property type="protein sequence ID" value="GAA3727592.1"/>
    <property type="molecule type" value="Genomic_DNA"/>
</dbReference>
<comment type="caution">
    <text evidence="1">The sequence shown here is derived from an EMBL/GenBank/DDBJ whole genome shotgun (WGS) entry which is preliminary data.</text>
</comment>
<reference evidence="2" key="1">
    <citation type="journal article" date="2019" name="Int. J. Syst. Evol. Microbiol.">
        <title>The Global Catalogue of Microorganisms (GCM) 10K type strain sequencing project: providing services to taxonomists for standard genome sequencing and annotation.</title>
        <authorList>
            <consortium name="The Broad Institute Genomics Platform"/>
            <consortium name="The Broad Institute Genome Sequencing Center for Infectious Disease"/>
            <person name="Wu L."/>
            <person name="Ma J."/>
        </authorList>
    </citation>
    <scope>NUCLEOTIDE SEQUENCE [LARGE SCALE GENOMIC DNA]</scope>
    <source>
        <strain evidence="2">JCM 30846</strain>
    </source>
</reference>
<organism evidence="1 2">
    <name type="scientific">Streptomyces tremellae</name>
    <dbReference type="NCBI Taxonomy" id="1124239"/>
    <lineage>
        <taxon>Bacteria</taxon>
        <taxon>Bacillati</taxon>
        <taxon>Actinomycetota</taxon>
        <taxon>Actinomycetes</taxon>
        <taxon>Kitasatosporales</taxon>
        <taxon>Streptomycetaceae</taxon>
        <taxon>Streptomyces</taxon>
    </lineage>
</organism>
<dbReference type="InterPro" id="IPR054202">
    <property type="entry name" value="DUF6907"/>
</dbReference>
<accession>A0ABP7EY47</accession>
<evidence type="ECO:0008006" key="3">
    <source>
        <dbReference type="Google" id="ProtNLM"/>
    </source>
</evidence>
<keyword evidence="2" id="KW-1185">Reference proteome</keyword>
<proteinExistence type="predicted"/>